<evidence type="ECO:0000256" key="1">
    <source>
        <dbReference type="SAM" id="MobiDB-lite"/>
    </source>
</evidence>
<name>A0ABV9SAU7_9PSEU</name>
<dbReference type="Proteomes" id="UP001595859">
    <property type="component" value="Unassembled WGS sequence"/>
</dbReference>
<accession>A0ABV9SAU7</accession>
<proteinExistence type="predicted"/>
<evidence type="ECO:0000313" key="3">
    <source>
        <dbReference type="Proteomes" id="UP001595859"/>
    </source>
</evidence>
<dbReference type="RefSeq" id="WP_378059873.1">
    <property type="nucleotide sequence ID" value="NZ_JBHSIS010000020.1"/>
</dbReference>
<organism evidence="2 3">
    <name type="scientific">Actinophytocola glycyrrhizae</name>
    <dbReference type="NCBI Taxonomy" id="2044873"/>
    <lineage>
        <taxon>Bacteria</taxon>
        <taxon>Bacillati</taxon>
        <taxon>Actinomycetota</taxon>
        <taxon>Actinomycetes</taxon>
        <taxon>Pseudonocardiales</taxon>
        <taxon>Pseudonocardiaceae</taxon>
    </lineage>
</organism>
<dbReference type="InterPro" id="IPR046044">
    <property type="entry name" value="DUF6002"/>
</dbReference>
<feature type="region of interest" description="Disordered" evidence="1">
    <location>
        <begin position="1"/>
        <end position="27"/>
    </location>
</feature>
<feature type="compositionally biased region" description="Low complexity" evidence="1">
    <location>
        <begin position="11"/>
        <end position="27"/>
    </location>
</feature>
<protein>
    <submittedName>
        <fullName evidence="2">DUF6002 family protein</fullName>
    </submittedName>
</protein>
<gene>
    <name evidence="2" type="ORF">ACFPCV_30430</name>
</gene>
<dbReference type="EMBL" id="JBHSIS010000020">
    <property type="protein sequence ID" value="MFC4857839.1"/>
    <property type="molecule type" value="Genomic_DNA"/>
</dbReference>
<sequence length="472" mass="50574">MTSAVTDEPTGTRTASTTSTTSQNTPSANLLTDFHDLLLAAVARCVPNPEPVLDDPTAFSPGFALPRLDPVVREFLSVATARWQPAGEYAGHRLSLLDLTGNPGTGTTKTFASLLIVARAVEYIRRTGEPIVIVSPTSANKGVALRDAVLRAVETGLVTPEQLRVVVLAPVSCRQKLRASRLSTDAGLRALNPMLLYGGTPADGVKALGRAYVDEHAAALRDRGVNLWFTLELRNYLVADTARAFFEQRVDPTDAPGARPRLHAHAVSSAFGLLGYHEGRALLEEHGTASRATRPASLLVQHLGTPDMVLNLRHGDFDPGHRPRYAPDPASGLFRQTTDPRFPEVTYDPDEVLDPTFYTRGPVTSPAMNELIGTFGGDGVVVSLAECVHRYPLLRGLLGDHLPADLRTLREWSLAMAATGVLNAVDRGLVEEGRDIVVHASGSYTTADYEPLDGSATTEVASVEDVAAAVRS</sequence>
<evidence type="ECO:0000313" key="2">
    <source>
        <dbReference type="EMBL" id="MFC4857839.1"/>
    </source>
</evidence>
<keyword evidence="3" id="KW-1185">Reference proteome</keyword>
<comment type="caution">
    <text evidence="2">The sequence shown here is derived from an EMBL/GenBank/DDBJ whole genome shotgun (WGS) entry which is preliminary data.</text>
</comment>
<dbReference type="Pfam" id="PF19465">
    <property type="entry name" value="DUF6002"/>
    <property type="match status" value="1"/>
</dbReference>
<reference evidence="3" key="1">
    <citation type="journal article" date="2019" name="Int. J. Syst. Evol. Microbiol.">
        <title>The Global Catalogue of Microorganisms (GCM) 10K type strain sequencing project: providing services to taxonomists for standard genome sequencing and annotation.</title>
        <authorList>
            <consortium name="The Broad Institute Genomics Platform"/>
            <consortium name="The Broad Institute Genome Sequencing Center for Infectious Disease"/>
            <person name="Wu L."/>
            <person name="Ma J."/>
        </authorList>
    </citation>
    <scope>NUCLEOTIDE SEQUENCE [LARGE SCALE GENOMIC DNA]</scope>
    <source>
        <strain evidence="3">ZS-22-S1</strain>
    </source>
</reference>